<dbReference type="AlphaFoldDB" id="A0AAE4MY91"/>
<gene>
    <name evidence="1" type="ORF">RZO73_29635</name>
</gene>
<dbReference type="Proteomes" id="UP001187239">
    <property type="component" value="Unassembled WGS sequence"/>
</dbReference>
<feature type="non-terminal residue" evidence="1">
    <location>
        <position position="1"/>
    </location>
</feature>
<proteinExistence type="predicted"/>
<reference evidence="1" key="1">
    <citation type="submission" date="2023-10" db="EMBL/GenBank/DDBJ databases">
        <title>Surveillance and assessment of the effects of hospital wastewater treatment on clearance of pathogenic bacterial and antimicrobial resistance genes.</title>
        <authorList>
            <person name="Wu Y."/>
        </authorList>
    </citation>
    <scope>NUCLEOTIDE SEQUENCE</scope>
    <source>
        <strain evidence="1">23-M-SY-8</strain>
    </source>
</reference>
<accession>A0AAE4MY91</accession>
<evidence type="ECO:0000313" key="1">
    <source>
        <dbReference type="EMBL" id="MDV0614641.1"/>
    </source>
</evidence>
<protein>
    <submittedName>
        <fullName evidence="1">Uncharacterized protein</fullName>
    </submittedName>
</protein>
<sequence length="117" mass="12984">SSESWDCFFLPFIPNAARAHEGSFIRGIGFSFLGGSVTSCPPHAGGYPAAKDDAPAPECLELRQRQNVGIHHPEGAVNLRESADRQESAFCWLLPFPDLLTLVKHTDFFCMRLTYDQ</sequence>
<evidence type="ECO:0000313" key="2">
    <source>
        <dbReference type="Proteomes" id="UP001187239"/>
    </source>
</evidence>
<name>A0AAE4MY91_9ENTR</name>
<dbReference type="EMBL" id="JAWHXQ010000053">
    <property type="protein sequence ID" value="MDV0614641.1"/>
    <property type="molecule type" value="Genomic_DNA"/>
</dbReference>
<dbReference type="RefSeq" id="WP_316941641.1">
    <property type="nucleotide sequence ID" value="NZ_JAWHXQ010000053.1"/>
</dbReference>
<organism evidence="1 2">
    <name type="scientific">Klebsiella quasipneumoniae subsp. similipneumoniae</name>
    <dbReference type="NCBI Taxonomy" id="1463164"/>
    <lineage>
        <taxon>Bacteria</taxon>
        <taxon>Pseudomonadati</taxon>
        <taxon>Pseudomonadota</taxon>
        <taxon>Gammaproteobacteria</taxon>
        <taxon>Enterobacterales</taxon>
        <taxon>Enterobacteriaceae</taxon>
        <taxon>Klebsiella/Raoultella group</taxon>
        <taxon>Klebsiella</taxon>
        <taxon>Klebsiella pneumoniae complex</taxon>
    </lineage>
</organism>
<comment type="caution">
    <text evidence="1">The sequence shown here is derived from an EMBL/GenBank/DDBJ whole genome shotgun (WGS) entry which is preliminary data.</text>
</comment>